<comment type="caution">
    <text evidence="3">The sequence shown here is derived from an EMBL/GenBank/DDBJ whole genome shotgun (WGS) entry which is preliminary data.</text>
</comment>
<gene>
    <name evidence="3" type="ORF">ACFFU4_09720</name>
</gene>
<proteinExistence type="inferred from homology"/>
<dbReference type="Gene3D" id="3.40.50.620">
    <property type="entry name" value="HUPs"/>
    <property type="match status" value="1"/>
</dbReference>
<dbReference type="SUPFAM" id="SSF52402">
    <property type="entry name" value="Adenine nucleotide alpha hydrolases-like"/>
    <property type="match status" value="1"/>
</dbReference>
<dbReference type="EMBL" id="JBHMEC010000015">
    <property type="protein sequence ID" value="MFB9150024.1"/>
    <property type="molecule type" value="Genomic_DNA"/>
</dbReference>
<name>A0ABV5I152_9RHOB</name>
<accession>A0ABV5I152</accession>
<dbReference type="RefSeq" id="WP_377069519.1">
    <property type="nucleotide sequence ID" value="NZ_JBHMEC010000015.1"/>
</dbReference>
<protein>
    <submittedName>
        <fullName evidence="3">Universal stress protein</fullName>
    </submittedName>
</protein>
<dbReference type="PRINTS" id="PR01438">
    <property type="entry name" value="UNVRSLSTRESS"/>
</dbReference>
<feature type="domain" description="UspA" evidence="2">
    <location>
        <begin position="1"/>
        <end position="137"/>
    </location>
</feature>
<keyword evidence="4" id="KW-1185">Reference proteome</keyword>
<dbReference type="CDD" id="cd00293">
    <property type="entry name" value="USP-like"/>
    <property type="match status" value="1"/>
</dbReference>
<evidence type="ECO:0000313" key="3">
    <source>
        <dbReference type="EMBL" id="MFB9150024.1"/>
    </source>
</evidence>
<dbReference type="Pfam" id="PF00582">
    <property type="entry name" value="Usp"/>
    <property type="match status" value="1"/>
</dbReference>
<evidence type="ECO:0000256" key="1">
    <source>
        <dbReference type="ARBA" id="ARBA00008791"/>
    </source>
</evidence>
<dbReference type="InterPro" id="IPR006016">
    <property type="entry name" value="UspA"/>
</dbReference>
<dbReference type="Proteomes" id="UP001589670">
    <property type="component" value="Unassembled WGS sequence"/>
</dbReference>
<sequence length="137" mass="14792">MFSKIMVPVDLVHKDTLGKALNVAGEIARLYGASIDVVSVGGELPSELGHTPREFGDRLQGFADDLRSKFDVTVKADPLMAHDPAVETTAELMKAIDKVGADLVIMASHEPGFFEHIFSSHGGYIAQHAKCSVFVVR</sequence>
<dbReference type="InterPro" id="IPR014729">
    <property type="entry name" value="Rossmann-like_a/b/a_fold"/>
</dbReference>
<evidence type="ECO:0000259" key="2">
    <source>
        <dbReference type="Pfam" id="PF00582"/>
    </source>
</evidence>
<reference evidence="3 4" key="1">
    <citation type="submission" date="2024-09" db="EMBL/GenBank/DDBJ databases">
        <authorList>
            <person name="Sun Q."/>
            <person name="Mori K."/>
        </authorList>
    </citation>
    <scope>NUCLEOTIDE SEQUENCE [LARGE SCALE GENOMIC DNA]</scope>
    <source>
        <strain evidence="3 4">CECT 9424</strain>
    </source>
</reference>
<dbReference type="InterPro" id="IPR006015">
    <property type="entry name" value="Universal_stress_UspA"/>
</dbReference>
<comment type="similarity">
    <text evidence="1">Belongs to the universal stress protein A family.</text>
</comment>
<evidence type="ECO:0000313" key="4">
    <source>
        <dbReference type="Proteomes" id="UP001589670"/>
    </source>
</evidence>
<organism evidence="3 4">
    <name type="scientific">Roseovarius ramblicola</name>
    <dbReference type="NCBI Taxonomy" id="2022336"/>
    <lineage>
        <taxon>Bacteria</taxon>
        <taxon>Pseudomonadati</taxon>
        <taxon>Pseudomonadota</taxon>
        <taxon>Alphaproteobacteria</taxon>
        <taxon>Rhodobacterales</taxon>
        <taxon>Roseobacteraceae</taxon>
        <taxon>Roseovarius</taxon>
    </lineage>
</organism>